<reference evidence="3 4" key="1">
    <citation type="submission" date="2024-01" db="EMBL/GenBank/DDBJ databases">
        <authorList>
            <person name="Allen C."/>
            <person name="Tagirdzhanova G."/>
        </authorList>
    </citation>
    <scope>NUCLEOTIDE SEQUENCE [LARGE SCALE GENOMIC DNA]</scope>
</reference>
<evidence type="ECO:0000313" key="4">
    <source>
        <dbReference type="Proteomes" id="UP001642406"/>
    </source>
</evidence>
<feature type="chain" id="PRO_5046889283" description="Secreted protein" evidence="2">
    <location>
        <begin position="18"/>
        <end position="109"/>
    </location>
</feature>
<accession>A0ABP0C9R0</accession>
<keyword evidence="2" id="KW-0732">Signal</keyword>
<protein>
    <recommendedName>
        <fullName evidence="5">Secreted protein</fullName>
    </recommendedName>
</protein>
<sequence length="109" mass="12703">MCGLVLFIVSAGLAVMGFRKFRHSRRCRRQQYQHCQCCQQQNQYQQQYPHPYSPNGQQPTFEQGPPLPRRPDTKDVRDVKTPSKDQDGGAVTRYDQGVQEVPPPYYMKE</sequence>
<evidence type="ECO:0008006" key="5">
    <source>
        <dbReference type="Google" id="ProtNLM"/>
    </source>
</evidence>
<proteinExistence type="predicted"/>
<evidence type="ECO:0000313" key="3">
    <source>
        <dbReference type="EMBL" id="CAK7228653.1"/>
    </source>
</evidence>
<feature type="compositionally biased region" description="Basic and acidic residues" evidence="1">
    <location>
        <begin position="69"/>
        <end position="87"/>
    </location>
</feature>
<feature type="signal peptide" evidence="2">
    <location>
        <begin position="1"/>
        <end position="17"/>
    </location>
</feature>
<evidence type="ECO:0000256" key="1">
    <source>
        <dbReference type="SAM" id="MobiDB-lite"/>
    </source>
</evidence>
<feature type="region of interest" description="Disordered" evidence="1">
    <location>
        <begin position="46"/>
        <end position="109"/>
    </location>
</feature>
<dbReference type="Proteomes" id="UP001642406">
    <property type="component" value="Unassembled WGS sequence"/>
</dbReference>
<comment type="caution">
    <text evidence="3">The sequence shown here is derived from an EMBL/GenBank/DDBJ whole genome shotgun (WGS) entry which is preliminary data.</text>
</comment>
<evidence type="ECO:0000256" key="2">
    <source>
        <dbReference type="SAM" id="SignalP"/>
    </source>
</evidence>
<gene>
    <name evidence="3" type="ORF">SBRCBS47491_006980</name>
</gene>
<organism evidence="3 4">
    <name type="scientific">Sporothrix bragantina</name>
    <dbReference type="NCBI Taxonomy" id="671064"/>
    <lineage>
        <taxon>Eukaryota</taxon>
        <taxon>Fungi</taxon>
        <taxon>Dikarya</taxon>
        <taxon>Ascomycota</taxon>
        <taxon>Pezizomycotina</taxon>
        <taxon>Sordariomycetes</taxon>
        <taxon>Sordariomycetidae</taxon>
        <taxon>Ophiostomatales</taxon>
        <taxon>Ophiostomataceae</taxon>
        <taxon>Sporothrix</taxon>
    </lineage>
</organism>
<dbReference type="EMBL" id="CAWUHC010000073">
    <property type="protein sequence ID" value="CAK7228653.1"/>
    <property type="molecule type" value="Genomic_DNA"/>
</dbReference>
<name>A0ABP0C9R0_9PEZI</name>
<keyword evidence="4" id="KW-1185">Reference proteome</keyword>